<evidence type="ECO:0000256" key="2">
    <source>
        <dbReference type="SAM" id="MobiDB-lite"/>
    </source>
</evidence>
<dbReference type="PROSITE" id="PS50118">
    <property type="entry name" value="HMG_BOX_2"/>
    <property type="match status" value="1"/>
</dbReference>
<dbReference type="SMART" id="SM00398">
    <property type="entry name" value="HMG"/>
    <property type="match status" value="1"/>
</dbReference>
<evidence type="ECO:0000259" key="3">
    <source>
        <dbReference type="PROSITE" id="PS50118"/>
    </source>
</evidence>
<accession>A0A7S4ETN5</accession>
<organism evidence="4">
    <name type="scientific">Chrysotila carterae</name>
    <name type="common">Marine alga</name>
    <name type="synonym">Syracosphaera carterae</name>
    <dbReference type="NCBI Taxonomy" id="13221"/>
    <lineage>
        <taxon>Eukaryota</taxon>
        <taxon>Haptista</taxon>
        <taxon>Haptophyta</taxon>
        <taxon>Prymnesiophyceae</taxon>
        <taxon>Isochrysidales</taxon>
        <taxon>Isochrysidaceae</taxon>
        <taxon>Chrysotila</taxon>
    </lineage>
</organism>
<protein>
    <recommendedName>
        <fullName evidence="3">HMG box domain-containing protein</fullName>
    </recommendedName>
</protein>
<dbReference type="GO" id="GO:0003677">
    <property type="term" value="F:DNA binding"/>
    <property type="evidence" value="ECO:0007669"/>
    <property type="project" value="UniProtKB-UniRule"/>
</dbReference>
<dbReference type="Pfam" id="PF00505">
    <property type="entry name" value="HMG_box"/>
    <property type="match status" value="1"/>
</dbReference>
<evidence type="ECO:0000313" key="4">
    <source>
        <dbReference type="EMBL" id="CAE0752151.1"/>
    </source>
</evidence>
<dbReference type="CDD" id="cd00084">
    <property type="entry name" value="HMG-box_SF"/>
    <property type="match status" value="1"/>
</dbReference>
<dbReference type="GO" id="GO:0005634">
    <property type="term" value="C:nucleus"/>
    <property type="evidence" value="ECO:0007669"/>
    <property type="project" value="UniProtKB-UniRule"/>
</dbReference>
<name>A0A7S4ETN5_CHRCT</name>
<dbReference type="Gene3D" id="1.10.30.10">
    <property type="entry name" value="High mobility group box domain"/>
    <property type="match status" value="1"/>
</dbReference>
<dbReference type="EMBL" id="HBIZ01008187">
    <property type="protein sequence ID" value="CAE0752151.1"/>
    <property type="molecule type" value="Transcribed_RNA"/>
</dbReference>
<feature type="domain" description="HMG box" evidence="3">
    <location>
        <begin position="128"/>
        <end position="196"/>
    </location>
</feature>
<feature type="region of interest" description="Disordered" evidence="2">
    <location>
        <begin position="80"/>
        <end position="122"/>
    </location>
</feature>
<proteinExistence type="predicted"/>
<feature type="compositionally biased region" description="Basic and acidic residues" evidence="2">
    <location>
        <begin position="92"/>
        <end position="103"/>
    </location>
</feature>
<evidence type="ECO:0000256" key="1">
    <source>
        <dbReference type="PROSITE-ProRule" id="PRU00267"/>
    </source>
</evidence>
<dbReference type="InterPro" id="IPR009071">
    <property type="entry name" value="HMG_box_dom"/>
</dbReference>
<keyword evidence="1" id="KW-0539">Nucleus</keyword>
<dbReference type="SUPFAM" id="SSF47095">
    <property type="entry name" value="HMG-box"/>
    <property type="match status" value="1"/>
</dbReference>
<gene>
    <name evidence="4" type="ORF">PCAR00345_LOCUS4736</name>
</gene>
<feature type="region of interest" description="Disordered" evidence="2">
    <location>
        <begin position="182"/>
        <end position="212"/>
    </location>
</feature>
<keyword evidence="1" id="KW-0238">DNA-binding</keyword>
<reference evidence="4" key="1">
    <citation type="submission" date="2021-01" db="EMBL/GenBank/DDBJ databases">
        <authorList>
            <person name="Corre E."/>
            <person name="Pelletier E."/>
            <person name="Niang G."/>
            <person name="Scheremetjew M."/>
            <person name="Finn R."/>
            <person name="Kale V."/>
            <person name="Holt S."/>
            <person name="Cochrane G."/>
            <person name="Meng A."/>
            <person name="Brown T."/>
            <person name="Cohen L."/>
        </authorList>
    </citation>
    <scope>NUCLEOTIDE SEQUENCE</scope>
    <source>
        <strain evidence="4">CCMP645</strain>
    </source>
</reference>
<sequence length="212" mass="23412">MPSVAEMISEALSDAPQSADVLYGRIVTAYGKAAPSLSSIQSTLCAKGEKLGRKLRGPGKRVSWVRFDSKVDKIVPDASSSLSKGIAKPKKSKDAASDNEPRGAKRARALQAQEEAREKFRRRLHEHLSKPFSAFALFAFAQRSTLKRQKPNTTLRELVKAVGERWLLLSEAQQREYELMAEEDKQRALREANGAQGDEGQHGHASIELQAD</sequence>
<dbReference type="InterPro" id="IPR036910">
    <property type="entry name" value="HMG_box_dom_sf"/>
</dbReference>
<feature type="DNA-binding region" description="HMG box" evidence="1">
    <location>
        <begin position="128"/>
        <end position="196"/>
    </location>
</feature>
<dbReference type="AlphaFoldDB" id="A0A7S4ETN5"/>